<proteinExistence type="predicted"/>
<feature type="compositionally biased region" description="Polar residues" evidence="1">
    <location>
        <begin position="1"/>
        <end position="11"/>
    </location>
</feature>
<evidence type="ECO:0000256" key="1">
    <source>
        <dbReference type="SAM" id="MobiDB-lite"/>
    </source>
</evidence>
<reference evidence="3" key="1">
    <citation type="journal article" date="2019" name="Int. J. Syst. Evol. Microbiol.">
        <title>The Global Catalogue of Microorganisms (GCM) 10K type strain sequencing project: providing services to taxonomists for standard genome sequencing and annotation.</title>
        <authorList>
            <consortium name="The Broad Institute Genomics Platform"/>
            <consortium name="The Broad Institute Genome Sequencing Center for Infectious Disease"/>
            <person name="Wu L."/>
            <person name="Ma J."/>
        </authorList>
    </citation>
    <scope>NUCLEOTIDE SEQUENCE [LARGE SCALE GENOMIC DNA]</scope>
    <source>
        <strain evidence="3">CGMCC 4.7204</strain>
    </source>
</reference>
<dbReference type="RefSeq" id="WP_378547572.1">
    <property type="nucleotide sequence ID" value="NZ_JBHSBA010000003.1"/>
</dbReference>
<dbReference type="EMBL" id="JBHSBA010000003">
    <property type="protein sequence ID" value="MFC4124833.1"/>
    <property type="molecule type" value="Genomic_DNA"/>
</dbReference>
<sequence length="43" mass="4797">MNNTGANTKRPQATRPPNGLPLGRILLAYQRRPQATTPPRSER</sequence>
<gene>
    <name evidence="2" type="ORF">ACFOW8_07840</name>
</gene>
<feature type="compositionally biased region" description="Polar residues" evidence="1">
    <location>
        <begin position="33"/>
        <end position="43"/>
    </location>
</feature>
<protein>
    <submittedName>
        <fullName evidence="2">Uncharacterized protein</fullName>
    </submittedName>
</protein>
<dbReference type="Proteomes" id="UP001595767">
    <property type="component" value="Unassembled WGS sequence"/>
</dbReference>
<organism evidence="2 3">
    <name type="scientific">Nocardia rhizosphaerae</name>
    <dbReference type="NCBI Taxonomy" id="1691571"/>
    <lineage>
        <taxon>Bacteria</taxon>
        <taxon>Bacillati</taxon>
        <taxon>Actinomycetota</taxon>
        <taxon>Actinomycetes</taxon>
        <taxon>Mycobacteriales</taxon>
        <taxon>Nocardiaceae</taxon>
        <taxon>Nocardia</taxon>
    </lineage>
</organism>
<keyword evidence="3" id="KW-1185">Reference proteome</keyword>
<accession>A0ABV8L3Y4</accession>
<evidence type="ECO:0000313" key="2">
    <source>
        <dbReference type="EMBL" id="MFC4124833.1"/>
    </source>
</evidence>
<feature type="region of interest" description="Disordered" evidence="1">
    <location>
        <begin position="1"/>
        <end position="43"/>
    </location>
</feature>
<evidence type="ECO:0000313" key="3">
    <source>
        <dbReference type="Proteomes" id="UP001595767"/>
    </source>
</evidence>
<comment type="caution">
    <text evidence="2">The sequence shown here is derived from an EMBL/GenBank/DDBJ whole genome shotgun (WGS) entry which is preliminary data.</text>
</comment>
<name>A0ABV8L3Y4_9NOCA</name>